<proteinExistence type="predicted"/>
<keyword evidence="2" id="KW-1185">Reference proteome</keyword>
<comment type="caution">
    <text evidence="1">The sequence shown here is derived from an EMBL/GenBank/DDBJ whole genome shotgun (WGS) entry which is preliminary data.</text>
</comment>
<evidence type="ECO:0008006" key="3">
    <source>
        <dbReference type="Google" id="ProtNLM"/>
    </source>
</evidence>
<sequence length="92" mass="10360">METTLTSHETRERIIALVQTLPAESLPIVEAFVRFVQAQQMASFTQPATPWRYPTVAAPAISLENWLNLLDEGYEGDALADTEAVFDEDYEQ</sequence>
<evidence type="ECO:0000313" key="2">
    <source>
        <dbReference type="Proteomes" id="UP000078287"/>
    </source>
</evidence>
<dbReference type="Proteomes" id="UP000078287">
    <property type="component" value="Unassembled WGS sequence"/>
</dbReference>
<dbReference type="AlphaFoldDB" id="A0A178MIV3"/>
<dbReference type="EMBL" id="LWQS01000030">
    <property type="protein sequence ID" value="OAN48606.1"/>
    <property type="molecule type" value="Genomic_DNA"/>
</dbReference>
<dbReference type="RefSeq" id="WP_066782797.1">
    <property type="nucleotide sequence ID" value="NZ_LWQS01000030.1"/>
</dbReference>
<protein>
    <recommendedName>
        <fullName evidence="3">DUF2281 domain-containing protein</fullName>
    </recommendedName>
</protein>
<organism evidence="1 2">
    <name type="scientific">Chloroflexus islandicus</name>
    <dbReference type="NCBI Taxonomy" id="1707952"/>
    <lineage>
        <taxon>Bacteria</taxon>
        <taxon>Bacillati</taxon>
        <taxon>Chloroflexota</taxon>
        <taxon>Chloroflexia</taxon>
        <taxon>Chloroflexales</taxon>
        <taxon>Chloroflexineae</taxon>
        <taxon>Chloroflexaceae</taxon>
        <taxon>Chloroflexus</taxon>
    </lineage>
</organism>
<dbReference type="STRING" id="1707952.A6A03_07480"/>
<gene>
    <name evidence="1" type="ORF">A6A03_07480</name>
</gene>
<name>A0A178MIV3_9CHLR</name>
<accession>A0A178MIV3</accession>
<reference evidence="1 2" key="1">
    <citation type="submission" date="2016-04" db="EMBL/GenBank/DDBJ databases">
        <title>Chloroflexus islandicus sp. nov., a thermophilic filamentous anoxygenic phototrophic bacterium from geyser Strokkur (Iceland).</title>
        <authorList>
            <person name="Gaisin V.A."/>
            <person name="Kalashnikov A.M."/>
            <person name="Sukhacheva M.V."/>
            <person name="Grouzdev D.S."/>
            <person name="Ivanov T.M."/>
            <person name="Kuznetsov B."/>
            <person name="Gorlenko V.M."/>
        </authorList>
    </citation>
    <scope>NUCLEOTIDE SEQUENCE [LARGE SCALE GENOMIC DNA]</scope>
    <source>
        <strain evidence="2">isl-2</strain>
    </source>
</reference>
<evidence type="ECO:0000313" key="1">
    <source>
        <dbReference type="EMBL" id="OAN48606.1"/>
    </source>
</evidence>